<evidence type="ECO:0000256" key="1">
    <source>
        <dbReference type="SAM" id="MobiDB-lite"/>
    </source>
</evidence>
<gene>
    <name evidence="2" type="ORF">XENTR_v90028304mg</name>
</gene>
<accession>A0A1B8Y9M2</accession>
<dbReference type="AlphaFoldDB" id="A0A1B8Y9M2"/>
<feature type="region of interest" description="Disordered" evidence="1">
    <location>
        <begin position="45"/>
        <end position="69"/>
    </location>
</feature>
<evidence type="ECO:0000313" key="2">
    <source>
        <dbReference type="EMBL" id="OCA19707.1"/>
    </source>
</evidence>
<sequence length="69" mass="7967">MYMTLNYYIVVCGKICGIAESITDSHTRISIPTFPLDFHLRRQFPALPHYPKPPKPQRSQEQAATRTPH</sequence>
<organism evidence="2">
    <name type="scientific">Xenopus tropicalis</name>
    <name type="common">Western clawed frog</name>
    <name type="synonym">Silurana tropicalis</name>
    <dbReference type="NCBI Taxonomy" id="8364"/>
    <lineage>
        <taxon>Eukaryota</taxon>
        <taxon>Metazoa</taxon>
        <taxon>Chordata</taxon>
        <taxon>Craniata</taxon>
        <taxon>Vertebrata</taxon>
        <taxon>Euteleostomi</taxon>
        <taxon>Amphibia</taxon>
        <taxon>Batrachia</taxon>
        <taxon>Anura</taxon>
        <taxon>Pipoidea</taxon>
        <taxon>Pipidae</taxon>
        <taxon>Xenopodinae</taxon>
        <taxon>Xenopus</taxon>
        <taxon>Silurana</taxon>
    </lineage>
</organism>
<feature type="compositionally biased region" description="Polar residues" evidence="1">
    <location>
        <begin position="57"/>
        <end position="69"/>
    </location>
</feature>
<reference evidence="2" key="2">
    <citation type="journal article" date="2010" name="Science">
        <title>The genome of the Western clawed frog Xenopus tropicalis.</title>
        <authorList>
            <person name="Hellsten U."/>
            <person name="Harland R.M."/>
            <person name="Gilchrist M.J."/>
            <person name="Hendrix D."/>
            <person name="Jurka J."/>
            <person name="Kapitonov V."/>
            <person name="Ovcharenko I."/>
            <person name="Putnam N.H."/>
            <person name="Shu S."/>
            <person name="Taher L."/>
            <person name="Blitz I.L."/>
            <person name="Blumberg B."/>
            <person name="Dichmann D.S."/>
            <person name="Dubchak I."/>
            <person name="Amaya E."/>
            <person name="Detter J.C."/>
            <person name="Fletcher R."/>
            <person name="Gerhard D.S."/>
            <person name="Goodstein D."/>
            <person name="Graves T."/>
            <person name="Grigoriev I.V."/>
            <person name="Grimwood J."/>
            <person name="Kawashima T."/>
            <person name="Lindquist E."/>
            <person name="Lucas S.M."/>
            <person name="Mead P.E."/>
            <person name="Mitros T."/>
            <person name="Ogino H."/>
            <person name="Ohta Y."/>
            <person name="Poliakov A.V."/>
            <person name="Pollet N."/>
            <person name="Robert J."/>
            <person name="Salamov A."/>
            <person name="Sater A.K."/>
            <person name="Schmutz J."/>
            <person name="Terry A."/>
            <person name="Vize P.D."/>
            <person name="Warren W.C."/>
            <person name="Wells D."/>
            <person name="Wills A."/>
            <person name="Wilson R.K."/>
            <person name="Zimmerman L.B."/>
            <person name="Zorn A.M."/>
            <person name="Grainger R."/>
            <person name="Grammer T."/>
            <person name="Khokha M.K."/>
            <person name="Richardson P.M."/>
            <person name="Rokhsar D.S."/>
        </authorList>
    </citation>
    <scope>NUCLEOTIDE SEQUENCE [LARGE SCALE GENOMIC DNA]</scope>
    <source>
        <strain evidence="2">Nigerian</strain>
    </source>
</reference>
<dbReference type="EMBL" id="KV460371">
    <property type="protein sequence ID" value="OCA19707.1"/>
    <property type="molecule type" value="Genomic_DNA"/>
</dbReference>
<name>A0A1B8Y9M2_XENTR</name>
<protein>
    <submittedName>
        <fullName evidence="2">Uncharacterized protein</fullName>
    </submittedName>
</protein>
<reference evidence="2" key="3">
    <citation type="submission" date="2016-05" db="EMBL/GenBank/DDBJ databases">
        <title>WGS assembly of Xenopus tropicalis.</title>
        <authorList>
            <person name="Sessions A."/>
            <person name="Jenkins J."/>
            <person name="Mitros T."/>
            <person name="Lyons J.T."/>
            <person name="Dichmann D.S."/>
            <person name="Robert J."/>
            <person name="Harland R.M."/>
            <person name="Rokhsar D.S."/>
        </authorList>
    </citation>
    <scope>NUCLEOTIDE SEQUENCE</scope>
    <source>
        <strain evidence="2">Nigerian</strain>
    </source>
</reference>
<reference evidence="2" key="1">
    <citation type="submission" date="2009-11" db="EMBL/GenBank/DDBJ databases">
        <authorList>
            <consortium name="US DOE Joint Genome Institute (JGI-PGF)"/>
            <person name="Ottilar R."/>
            <person name="Schmutz J."/>
            <person name="Salamov A."/>
            <person name="Cheng J.F."/>
            <person name="Lucas S."/>
            <person name="Pitluck S."/>
            <person name="Gundlach H."/>
            <person name="Guo Y."/>
            <person name="Haberer G."/>
            <person name="Nasrallah J."/>
            <person name="Mayer K.F.X."/>
            <person name="van de Peer Y."/>
            <person name="Weigel D."/>
            <person name="Grigoriev I.V."/>
        </authorList>
    </citation>
    <scope>NUCLEOTIDE SEQUENCE</scope>
    <source>
        <strain evidence="2">Nigerian</strain>
    </source>
</reference>
<proteinExistence type="predicted"/>